<proteinExistence type="predicted"/>
<keyword evidence="3" id="KW-1185">Reference proteome</keyword>
<dbReference type="Proteomes" id="UP001327219">
    <property type="component" value="Chromosome"/>
</dbReference>
<feature type="coiled-coil region" evidence="1">
    <location>
        <begin position="28"/>
        <end position="106"/>
    </location>
</feature>
<accession>A0ABZ0UJZ7</accession>
<evidence type="ECO:0000256" key="1">
    <source>
        <dbReference type="SAM" id="Coils"/>
    </source>
</evidence>
<protein>
    <submittedName>
        <fullName evidence="2">ATP synthase subunit b</fullName>
    </submittedName>
</protein>
<reference evidence="2 3" key="1">
    <citation type="submission" date="2022-11" db="EMBL/GenBank/DDBJ databases">
        <title>Host association and intracellularity evolved multiple times independently in the Rickettsiales.</title>
        <authorList>
            <person name="Castelli M."/>
            <person name="Nardi T."/>
            <person name="Gammuto L."/>
            <person name="Bellinzona G."/>
            <person name="Sabaneyeva E."/>
            <person name="Potekhin A."/>
            <person name="Serra V."/>
            <person name="Petroni G."/>
            <person name="Sassera D."/>
        </authorList>
    </citation>
    <scope>NUCLEOTIDE SEQUENCE [LARGE SCALE GENOMIC DNA]</scope>
    <source>
        <strain evidence="2 3">NDG2</strain>
    </source>
</reference>
<sequence length="155" mass="18109">MINETTWLFIALIAVLFFGYKPTKSLVSQFLDAKINDAKRLLQEAEKVYKDAEILLKTTEKNLAEQLVINTQKIDQVKEQLSSLRLQNEKEIEMEIERQFQALETQRVLTEEVLRQELKTIVINENVASIIDELKKSDSKDISYIMKSLNKYTLR</sequence>
<gene>
    <name evidence="2" type="ORF">Bandiella_00122</name>
</gene>
<evidence type="ECO:0000313" key="2">
    <source>
        <dbReference type="EMBL" id="WPX96019.1"/>
    </source>
</evidence>
<organism evidence="2 3">
    <name type="scientific">Candidatus Bandiella euplotis</name>
    <dbReference type="NCBI Taxonomy" id="1664265"/>
    <lineage>
        <taxon>Bacteria</taxon>
        <taxon>Pseudomonadati</taxon>
        <taxon>Pseudomonadota</taxon>
        <taxon>Alphaproteobacteria</taxon>
        <taxon>Rickettsiales</taxon>
        <taxon>Candidatus Midichloriaceae</taxon>
        <taxon>Candidatus Bandiella</taxon>
    </lineage>
</organism>
<dbReference type="RefSeq" id="WP_323732976.1">
    <property type="nucleotide sequence ID" value="NZ_CP110820.1"/>
</dbReference>
<dbReference type="EMBL" id="CP110820">
    <property type="protein sequence ID" value="WPX96019.1"/>
    <property type="molecule type" value="Genomic_DNA"/>
</dbReference>
<evidence type="ECO:0000313" key="3">
    <source>
        <dbReference type="Proteomes" id="UP001327219"/>
    </source>
</evidence>
<keyword evidence="1" id="KW-0175">Coiled coil</keyword>
<name>A0ABZ0UJZ7_9RICK</name>